<feature type="signal peptide" evidence="1">
    <location>
        <begin position="1"/>
        <end position="20"/>
    </location>
</feature>
<evidence type="ECO:0000256" key="1">
    <source>
        <dbReference type="SAM" id="SignalP"/>
    </source>
</evidence>
<dbReference type="Proteomes" id="UP001180020">
    <property type="component" value="Unassembled WGS sequence"/>
</dbReference>
<comment type="caution">
    <text evidence="2">The sequence shown here is derived from an EMBL/GenBank/DDBJ whole genome shotgun (WGS) entry which is preliminary data.</text>
</comment>
<evidence type="ECO:0000313" key="2">
    <source>
        <dbReference type="EMBL" id="KAK1302509.1"/>
    </source>
</evidence>
<gene>
    <name evidence="2" type="ORF">QJS10_CPB12g00059</name>
</gene>
<keyword evidence="1" id="KW-0732">Signal</keyword>
<reference evidence="2" key="2">
    <citation type="submission" date="2023-06" db="EMBL/GenBank/DDBJ databases">
        <authorList>
            <person name="Ma L."/>
            <person name="Liu K.-W."/>
            <person name="Li Z."/>
            <person name="Hsiao Y.-Y."/>
            <person name="Qi Y."/>
            <person name="Fu T."/>
            <person name="Tang G."/>
            <person name="Zhang D."/>
            <person name="Sun W.-H."/>
            <person name="Liu D.-K."/>
            <person name="Li Y."/>
            <person name="Chen G.-Z."/>
            <person name="Liu X.-D."/>
            <person name="Liao X.-Y."/>
            <person name="Jiang Y.-T."/>
            <person name="Yu X."/>
            <person name="Hao Y."/>
            <person name="Huang J."/>
            <person name="Zhao X.-W."/>
            <person name="Ke S."/>
            <person name="Chen Y.-Y."/>
            <person name="Wu W.-L."/>
            <person name="Hsu J.-L."/>
            <person name="Lin Y.-F."/>
            <person name="Huang M.-D."/>
            <person name="Li C.-Y."/>
            <person name="Huang L."/>
            <person name="Wang Z.-W."/>
            <person name="Zhao X."/>
            <person name="Zhong W.-Y."/>
            <person name="Peng D.-H."/>
            <person name="Ahmad S."/>
            <person name="Lan S."/>
            <person name="Zhang J.-S."/>
            <person name="Tsai W.-C."/>
            <person name="Van De Peer Y."/>
            <person name="Liu Z.-J."/>
        </authorList>
    </citation>
    <scope>NUCLEOTIDE SEQUENCE</scope>
    <source>
        <strain evidence="2">CP</strain>
        <tissue evidence="2">Leaves</tissue>
    </source>
</reference>
<dbReference type="PANTHER" id="PTHR35290">
    <property type="entry name" value="PROTEIN CASPARIAN STRIP INTEGRITY FACTOR 1-RELATED"/>
    <property type="match status" value="1"/>
</dbReference>
<dbReference type="EMBL" id="JAUJYO010000012">
    <property type="protein sequence ID" value="KAK1302509.1"/>
    <property type="molecule type" value="Genomic_DNA"/>
</dbReference>
<dbReference type="AlphaFoldDB" id="A0AAV9DN36"/>
<evidence type="ECO:0000313" key="3">
    <source>
        <dbReference type="Proteomes" id="UP001180020"/>
    </source>
</evidence>
<protein>
    <submittedName>
        <fullName evidence="2">Uncharacterized protein</fullName>
    </submittedName>
</protein>
<reference evidence="2" key="1">
    <citation type="journal article" date="2023" name="Nat. Commun.">
        <title>Diploid and tetraploid genomes of Acorus and the evolution of monocots.</title>
        <authorList>
            <person name="Ma L."/>
            <person name="Liu K.W."/>
            <person name="Li Z."/>
            <person name="Hsiao Y.Y."/>
            <person name="Qi Y."/>
            <person name="Fu T."/>
            <person name="Tang G.D."/>
            <person name="Zhang D."/>
            <person name="Sun W.H."/>
            <person name="Liu D.K."/>
            <person name="Li Y."/>
            <person name="Chen G.Z."/>
            <person name="Liu X.D."/>
            <person name="Liao X.Y."/>
            <person name="Jiang Y.T."/>
            <person name="Yu X."/>
            <person name="Hao Y."/>
            <person name="Huang J."/>
            <person name="Zhao X.W."/>
            <person name="Ke S."/>
            <person name="Chen Y.Y."/>
            <person name="Wu W.L."/>
            <person name="Hsu J.L."/>
            <person name="Lin Y.F."/>
            <person name="Huang M.D."/>
            <person name="Li C.Y."/>
            <person name="Huang L."/>
            <person name="Wang Z.W."/>
            <person name="Zhao X."/>
            <person name="Zhong W.Y."/>
            <person name="Peng D.H."/>
            <person name="Ahmad S."/>
            <person name="Lan S."/>
            <person name="Zhang J.S."/>
            <person name="Tsai W.C."/>
            <person name="Van de Peer Y."/>
            <person name="Liu Z.J."/>
        </authorList>
    </citation>
    <scope>NUCLEOTIDE SEQUENCE</scope>
    <source>
        <strain evidence="2">CP</strain>
    </source>
</reference>
<dbReference type="PANTHER" id="PTHR35290:SF2">
    <property type="entry name" value="PROTEIN CASPARIAN STRIP INTEGRITY FACTOR 1"/>
    <property type="match status" value="1"/>
</dbReference>
<keyword evidence="3" id="KW-1185">Reference proteome</keyword>
<name>A0AAV9DN36_ACOCL</name>
<proteinExistence type="predicted"/>
<accession>A0AAV9DN36</accession>
<sequence>MAFKALKEIILLLIIVSALSLPVTGSPRKLNENSMVQVHMESKAMMESLNNEKAIGAHQRMLTVNTKDYGSYDPAPAMDKPAFKPIPN</sequence>
<organism evidence="2 3">
    <name type="scientific">Acorus calamus</name>
    <name type="common">Sweet flag</name>
    <dbReference type="NCBI Taxonomy" id="4465"/>
    <lineage>
        <taxon>Eukaryota</taxon>
        <taxon>Viridiplantae</taxon>
        <taxon>Streptophyta</taxon>
        <taxon>Embryophyta</taxon>
        <taxon>Tracheophyta</taxon>
        <taxon>Spermatophyta</taxon>
        <taxon>Magnoliopsida</taxon>
        <taxon>Liliopsida</taxon>
        <taxon>Acoraceae</taxon>
        <taxon>Acorus</taxon>
    </lineage>
</organism>
<dbReference type="InterPro" id="IPR038974">
    <property type="entry name" value="CIF1/2"/>
</dbReference>
<feature type="chain" id="PRO_5043933829" evidence="1">
    <location>
        <begin position="21"/>
        <end position="88"/>
    </location>
</feature>